<evidence type="ECO:0000313" key="1">
    <source>
        <dbReference type="EMBL" id="CAH6719848.1"/>
    </source>
</evidence>
<accession>A0ACA9Y4Z3</accession>
<keyword evidence="2" id="KW-1185">Reference proteome</keyword>
<name>A0ACA9Y4Z3_9ASCO</name>
<dbReference type="EMBL" id="CALSDN010000002">
    <property type="protein sequence ID" value="CAH6719848.1"/>
    <property type="molecule type" value="Genomic_DNA"/>
</dbReference>
<evidence type="ECO:0000313" key="2">
    <source>
        <dbReference type="Proteomes" id="UP001152531"/>
    </source>
</evidence>
<dbReference type="Proteomes" id="UP001152531">
    <property type="component" value="Unassembled WGS sequence"/>
</dbReference>
<sequence length="667" mass="79416">MNLSVDSIDSIDSVERRDSAISDITVNDSKDNLPFEKKSEPIFNAGIDKDFIKKFNSKCRHYNDNVIILNLEQSIELINYYYSSNNELDSTTSMFPYLHGLTNSRQRIFFNKQFKNLNNDSFDLNQYKKYDFEEELKLKQFHLMILNSQDEDFRLTNSIDYKKVLSTIDTTIQSDGDLNNRNFKEQLNLYGRISQFVIYNNHCQFDINLKAALEISLQYPSQKVYIMDFNFKMWKNFPMEYLNEYNFEKISNLPINSVNNKVFNCKLLKWEQNLLWKFNSMKWLNKNICLGNLIDFNYINNLPKNDFDLIINCNEFCSIPKVLDSNYIEFPSSGYLDFNHCNLNDLINYLNFLKLIEKLVHENKNIFIFSFDGFTGLTLLTLSISLILGEGHLEDLILQLYERNDYIKLYYFKNDLVFLKKFEKFIFYGKNNFKIGEKLNFINYNHLPITKINNKVDWFNYNKDNNFPCKIFKNLYLGSLNHANSEIILKTMKFNRIISIGEKPKWVNYEKKNLLFSYLNEQDEVIEIFELKIKDPELPHLKSVIFINNLKDDGKDGIYELLMTVPKHIQSKYLINPNDLTKTLFHCRIGVSRSASLVIACLMKYQKLSLIESYMIVRINRFNIIIQPNLRIFYDLYLYDDHLSDRRLHTWYSLCDEIYKLNRNYIG</sequence>
<comment type="caution">
    <text evidence="1">The sequence shown here is derived from an EMBL/GenBank/DDBJ whole genome shotgun (WGS) entry which is preliminary data.</text>
</comment>
<organism evidence="1 2">
    <name type="scientific">[Candida] jaroonii</name>
    <dbReference type="NCBI Taxonomy" id="467808"/>
    <lineage>
        <taxon>Eukaryota</taxon>
        <taxon>Fungi</taxon>
        <taxon>Dikarya</taxon>
        <taxon>Ascomycota</taxon>
        <taxon>Saccharomycotina</taxon>
        <taxon>Pichiomycetes</taxon>
        <taxon>Debaryomycetaceae</taxon>
        <taxon>Yamadazyma</taxon>
    </lineage>
</organism>
<proteinExistence type="predicted"/>
<gene>
    <name evidence="1" type="ORF">CLIB1444_02S17898</name>
</gene>
<protein>
    <submittedName>
        <fullName evidence="1">Uncharacterized protein</fullName>
    </submittedName>
</protein>
<reference evidence="1" key="1">
    <citation type="submission" date="2022-06" db="EMBL/GenBank/DDBJ databases">
        <authorList>
            <person name="Legras J.-L."/>
            <person name="Devillers H."/>
            <person name="Grondin C."/>
        </authorList>
    </citation>
    <scope>NUCLEOTIDE SEQUENCE</scope>
    <source>
        <strain evidence="1">CLIB 1444</strain>
    </source>
</reference>